<dbReference type="EMBL" id="PJNH01000004">
    <property type="protein sequence ID" value="PKR76867.1"/>
    <property type="molecule type" value="Genomic_DNA"/>
</dbReference>
<evidence type="ECO:0008006" key="3">
    <source>
        <dbReference type="Google" id="ProtNLM"/>
    </source>
</evidence>
<organism evidence="1 2">
    <name type="scientific">Halalkalibacillus sediminis</name>
    <dbReference type="NCBI Taxonomy" id="2018042"/>
    <lineage>
        <taxon>Bacteria</taxon>
        <taxon>Bacillati</taxon>
        <taxon>Bacillota</taxon>
        <taxon>Bacilli</taxon>
        <taxon>Bacillales</taxon>
        <taxon>Bacillaceae</taxon>
        <taxon>Halalkalibacillus</taxon>
    </lineage>
</organism>
<sequence length="172" mass="20616">MINYRIKPVENYSEKIGELISMLTHTREVTLSEIKDLRLEELDRLIHDNGNTIGAILKHIAAIEAVHQVISFERRDLTEAELKDWKTALELGETARHKIKSQQVEEYIKTLENVRKTTLSTFKKLDDEWLYKENTWHNGIAYNNYYLWFHVMEDEINHRGQIRLLKRRLRER</sequence>
<dbReference type="SUPFAM" id="SSF109854">
    <property type="entry name" value="DinB/YfiT-like putative metalloenzymes"/>
    <property type="match status" value="1"/>
</dbReference>
<dbReference type="RefSeq" id="WP_101332617.1">
    <property type="nucleotide sequence ID" value="NZ_PJNH01000004.1"/>
</dbReference>
<dbReference type="InterPro" id="IPR007061">
    <property type="entry name" value="MST-like"/>
</dbReference>
<accession>A0A2I0QRA6</accession>
<gene>
    <name evidence="1" type="ORF">CEY16_13730</name>
</gene>
<name>A0A2I0QRA6_9BACI</name>
<evidence type="ECO:0000313" key="2">
    <source>
        <dbReference type="Proteomes" id="UP000243524"/>
    </source>
</evidence>
<proteinExistence type="predicted"/>
<dbReference type="OrthoDB" id="117483at2"/>
<protein>
    <recommendedName>
        <fullName evidence="3">DUF664 domain-containing protein</fullName>
    </recommendedName>
</protein>
<comment type="caution">
    <text evidence="1">The sequence shown here is derived from an EMBL/GenBank/DDBJ whole genome shotgun (WGS) entry which is preliminary data.</text>
</comment>
<dbReference type="Gene3D" id="1.20.120.450">
    <property type="entry name" value="dinb family like domain"/>
    <property type="match status" value="1"/>
</dbReference>
<dbReference type="Pfam" id="PF04978">
    <property type="entry name" value="MST"/>
    <property type="match status" value="1"/>
</dbReference>
<dbReference type="AlphaFoldDB" id="A0A2I0QRA6"/>
<dbReference type="InterPro" id="IPR034660">
    <property type="entry name" value="DinB/YfiT-like"/>
</dbReference>
<evidence type="ECO:0000313" key="1">
    <source>
        <dbReference type="EMBL" id="PKR76867.1"/>
    </source>
</evidence>
<reference evidence="1 2" key="1">
    <citation type="submission" date="2017-06" db="EMBL/GenBank/DDBJ databases">
        <title>the draft geome sequence of Illustriluteabacillus marina B3227.</title>
        <authorList>
            <person name="He R.-H."/>
            <person name="Du Z.-J."/>
        </authorList>
    </citation>
    <scope>NUCLEOTIDE SEQUENCE [LARGE SCALE GENOMIC DNA]</scope>
    <source>
        <strain evidence="1 2">B3227</strain>
    </source>
</reference>
<keyword evidence="2" id="KW-1185">Reference proteome</keyword>
<dbReference type="Proteomes" id="UP000243524">
    <property type="component" value="Unassembled WGS sequence"/>
</dbReference>